<gene>
    <name evidence="7" type="ORF">PHYEVI_LOCUS2904</name>
</gene>
<sequence length="223" mass="25992">MYSVFVKRLIQNLNEIMFIKTKQNGLQTVRHFSSNSNVNPKLDLEVNRIIWIDMEMTGLEVDKDKIMEIACLVTDADLNVVAEGPDIIIHQPKTILDNMNSWCKKQHKKTGLTQACLDSTVGLEDAENEILKFIKEHTSEKMSPLAGNSVYMDRLFLLKYMPRINDYLHYRIIDVSTVKELCRRWNPKIFDNAPKKNFTHRALSDIKESVEELKFYKSTFFKS</sequence>
<dbReference type="Proteomes" id="UP001153712">
    <property type="component" value="Chromosome 12"/>
</dbReference>
<keyword evidence="8" id="KW-1185">Reference proteome</keyword>
<evidence type="ECO:0000256" key="4">
    <source>
        <dbReference type="ARBA" id="ARBA00022839"/>
    </source>
</evidence>
<dbReference type="AlphaFoldDB" id="A0A9N9XLH4"/>
<dbReference type="InterPro" id="IPR036397">
    <property type="entry name" value="RNaseH_sf"/>
</dbReference>
<dbReference type="CDD" id="cd06135">
    <property type="entry name" value="Orn"/>
    <property type="match status" value="1"/>
</dbReference>
<dbReference type="PANTHER" id="PTHR11046">
    <property type="entry name" value="OLIGORIBONUCLEASE, MITOCHONDRIAL"/>
    <property type="match status" value="1"/>
</dbReference>
<protein>
    <recommendedName>
        <fullName evidence="5">Probable oligoribonuclease</fullName>
    </recommendedName>
</protein>
<dbReference type="Gene3D" id="3.30.420.10">
    <property type="entry name" value="Ribonuclease H-like superfamily/Ribonuclease H"/>
    <property type="match status" value="1"/>
</dbReference>
<evidence type="ECO:0000256" key="2">
    <source>
        <dbReference type="ARBA" id="ARBA00022722"/>
    </source>
</evidence>
<keyword evidence="4" id="KW-0269">Exonuclease</keyword>
<dbReference type="InterPro" id="IPR022894">
    <property type="entry name" value="Oligoribonuclease"/>
</dbReference>
<comment type="similarity">
    <text evidence="1">Belongs to the oligoribonuclease family.</text>
</comment>
<dbReference type="OrthoDB" id="270189at2759"/>
<evidence type="ECO:0000313" key="8">
    <source>
        <dbReference type="Proteomes" id="UP001153712"/>
    </source>
</evidence>
<evidence type="ECO:0000256" key="3">
    <source>
        <dbReference type="ARBA" id="ARBA00022801"/>
    </source>
</evidence>
<dbReference type="SUPFAM" id="SSF53098">
    <property type="entry name" value="Ribonuclease H-like"/>
    <property type="match status" value="1"/>
</dbReference>
<dbReference type="FunFam" id="3.30.420.10:FF:000003">
    <property type="entry name" value="Oligoribonuclease"/>
    <property type="match status" value="1"/>
</dbReference>
<dbReference type="EMBL" id="OU900105">
    <property type="protein sequence ID" value="CAG9856483.1"/>
    <property type="molecule type" value="Genomic_DNA"/>
</dbReference>
<dbReference type="InterPro" id="IPR012337">
    <property type="entry name" value="RNaseH-like_sf"/>
</dbReference>
<evidence type="ECO:0000256" key="1">
    <source>
        <dbReference type="ARBA" id="ARBA00009921"/>
    </source>
</evidence>
<keyword evidence="2" id="KW-0540">Nuclease</keyword>
<name>A0A9N9XLH4_PHYSR</name>
<dbReference type="PANTHER" id="PTHR11046:SF0">
    <property type="entry name" value="OLIGORIBONUCLEASE, MITOCHONDRIAL"/>
    <property type="match status" value="1"/>
</dbReference>
<evidence type="ECO:0000313" key="7">
    <source>
        <dbReference type="EMBL" id="CAG9856483.1"/>
    </source>
</evidence>
<proteinExistence type="inferred from homology"/>
<feature type="domain" description="Exonuclease" evidence="6">
    <location>
        <begin position="48"/>
        <end position="222"/>
    </location>
</feature>
<dbReference type="GO" id="GO:0000175">
    <property type="term" value="F:3'-5'-RNA exonuclease activity"/>
    <property type="evidence" value="ECO:0007669"/>
    <property type="project" value="InterPro"/>
</dbReference>
<dbReference type="GO" id="GO:0003676">
    <property type="term" value="F:nucleic acid binding"/>
    <property type="evidence" value="ECO:0007669"/>
    <property type="project" value="InterPro"/>
</dbReference>
<dbReference type="InterPro" id="IPR013520">
    <property type="entry name" value="Ribonucl_H"/>
</dbReference>
<dbReference type="SMART" id="SM00479">
    <property type="entry name" value="EXOIII"/>
    <property type="match status" value="1"/>
</dbReference>
<accession>A0A9N9XLH4</accession>
<dbReference type="GO" id="GO:0005739">
    <property type="term" value="C:mitochondrion"/>
    <property type="evidence" value="ECO:0007669"/>
    <property type="project" value="TreeGrafter"/>
</dbReference>
<evidence type="ECO:0000259" key="6">
    <source>
        <dbReference type="SMART" id="SM00479"/>
    </source>
</evidence>
<dbReference type="Pfam" id="PF00929">
    <property type="entry name" value="RNase_T"/>
    <property type="match status" value="1"/>
</dbReference>
<organism evidence="7 8">
    <name type="scientific">Phyllotreta striolata</name>
    <name type="common">Striped flea beetle</name>
    <name type="synonym">Crioceris striolata</name>
    <dbReference type="NCBI Taxonomy" id="444603"/>
    <lineage>
        <taxon>Eukaryota</taxon>
        <taxon>Metazoa</taxon>
        <taxon>Ecdysozoa</taxon>
        <taxon>Arthropoda</taxon>
        <taxon>Hexapoda</taxon>
        <taxon>Insecta</taxon>
        <taxon>Pterygota</taxon>
        <taxon>Neoptera</taxon>
        <taxon>Endopterygota</taxon>
        <taxon>Coleoptera</taxon>
        <taxon>Polyphaga</taxon>
        <taxon>Cucujiformia</taxon>
        <taxon>Chrysomeloidea</taxon>
        <taxon>Chrysomelidae</taxon>
        <taxon>Galerucinae</taxon>
        <taxon>Alticini</taxon>
        <taxon>Phyllotreta</taxon>
    </lineage>
</organism>
<keyword evidence="3" id="KW-0378">Hydrolase</keyword>
<reference evidence="7" key="1">
    <citation type="submission" date="2022-01" db="EMBL/GenBank/DDBJ databases">
        <authorList>
            <person name="King R."/>
        </authorList>
    </citation>
    <scope>NUCLEOTIDE SEQUENCE</scope>
</reference>
<dbReference type="NCBIfam" id="NF003765">
    <property type="entry name" value="PRK05359.1"/>
    <property type="match status" value="1"/>
</dbReference>
<dbReference type="HAMAP" id="MF_00045">
    <property type="entry name" value="Oligoribonuclease"/>
    <property type="match status" value="1"/>
</dbReference>
<evidence type="ECO:0000256" key="5">
    <source>
        <dbReference type="ARBA" id="ARBA00072681"/>
    </source>
</evidence>